<sequence>MSRNCAHGCSHGIAPATGPAYRHALWIALAVNAVMAMVEIVFGHRGDSVALLADAIDFLGDAVNYGLALWVLGGALAWRSRLALGKGAVMAAYGVFIIGKALWGAWLGTAPQPLTMGAIGLLALAANLGVAVLLYAWREGDANMRAVWLCTRNDALGNAAIVLAALGVLGSGTMWPDLIVAAIMGALALSAGLQVMRQARSEMAGGAQAEEAQGHTHGHSHSPAAQGHNH</sequence>
<accession>A0ACC6P3M0</accession>
<dbReference type="EMBL" id="JAWDIE010000015">
    <property type="protein sequence ID" value="MEJ7138826.1"/>
    <property type="molecule type" value="Genomic_DNA"/>
</dbReference>
<name>A0ACC6P3M0_9BURK</name>
<protein>
    <submittedName>
        <fullName evidence="1">Cation transporter</fullName>
    </submittedName>
</protein>
<keyword evidence="2" id="KW-1185">Reference proteome</keyword>
<organism evidence="1 2">
    <name type="scientific">Amphibiibacter pelophylacis</name>
    <dbReference type="NCBI Taxonomy" id="1799477"/>
    <lineage>
        <taxon>Bacteria</taxon>
        <taxon>Pseudomonadati</taxon>
        <taxon>Pseudomonadota</taxon>
        <taxon>Betaproteobacteria</taxon>
        <taxon>Burkholderiales</taxon>
        <taxon>Sphaerotilaceae</taxon>
        <taxon>Amphibiibacter</taxon>
    </lineage>
</organism>
<evidence type="ECO:0000313" key="2">
    <source>
        <dbReference type="Proteomes" id="UP001364695"/>
    </source>
</evidence>
<reference evidence="1" key="1">
    <citation type="submission" date="2023-10" db="EMBL/GenBank/DDBJ databases">
        <title>Amphibacter perezi, gen. nov., sp. nov. a novel taxa of the family Comamonadaceae, class Betaproteobacteria isolated from the skin microbiota of Pelophylax perezi from different populations.</title>
        <authorList>
            <person name="Costa S."/>
            <person name="Proenca D.N."/>
            <person name="Lopes I."/>
            <person name="Morais P.V."/>
        </authorList>
    </citation>
    <scope>NUCLEOTIDE SEQUENCE</scope>
    <source>
        <strain evidence="1">SL12-8</strain>
    </source>
</reference>
<proteinExistence type="predicted"/>
<comment type="caution">
    <text evidence="1">The sequence shown here is derived from an EMBL/GenBank/DDBJ whole genome shotgun (WGS) entry which is preliminary data.</text>
</comment>
<gene>
    <name evidence="1" type="ORF">RV045_10370</name>
</gene>
<dbReference type="Proteomes" id="UP001364695">
    <property type="component" value="Unassembled WGS sequence"/>
</dbReference>
<evidence type="ECO:0000313" key="1">
    <source>
        <dbReference type="EMBL" id="MEJ7138826.1"/>
    </source>
</evidence>